<reference evidence="1 2" key="1">
    <citation type="journal article" date="2017" name="PLoS Biol.">
        <title>The sea cucumber genome provides insights into morphological evolution and visceral regeneration.</title>
        <authorList>
            <person name="Zhang X."/>
            <person name="Sun L."/>
            <person name="Yuan J."/>
            <person name="Sun Y."/>
            <person name="Gao Y."/>
            <person name="Zhang L."/>
            <person name="Li S."/>
            <person name="Dai H."/>
            <person name="Hamel J.F."/>
            <person name="Liu C."/>
            <person name="Yu Y."/>
            <person name="Liu S."/>
            <person name="Lin W."/>
            <person name="Guo K."/>
            <person name="Jin S."/>
            <person name="Xu P."/>
            <person name="Storey K.B."/>
            <person name="Huan P."/>
            <person name="Zhang T."/>
            <person name="Zhou Y."/>
            <person name="Zhang J."/>
            <person name="Lin C."/>
            <person name="Li X."/>
            <person name="Xing L."/>
            <person name="Huo D."/>
            <person name="Sun M."/>
            <person name="Wang L."/>
            <person name="Mercier A."/>
            <person name="Li F."/>
            <person name="Yang H."/>
            <person name="Xiang J."/>
        </authorList>
    </citation>
    <scope>NUCLEOTIDE SEQUENCE [LARGE SCALE GENOMIC DNA]</scope>
    <source>
        <strain evidence="1">Shaxun</strain>
        <tissue evidence="1">Muscle</tissue>
    </source>
</reference>
<protein>
    <submittedName>
        <fullName evidence="1">Uncharacterized protein</fullName>
    </submittedName>
</protein>
<comment type="caution">
    <text evidence="1">The sequence shown here is derived from an EMBL/GenBank/DDBJ whole genome shotgun (WGS) entry which is preliminary data.</text>
</comment>
<accession>A0A2G8L7V5</accession>
<evidence type="ECO:0000313" key="2">
    <source>
        <dbReference type="Proteomes" id="UP000230750"/>
    </source>
</evidence>
<name>A0A2G8L7V5_STIJA</name>
<organism evidence="1 2">
    <name type="scientific">Stichopus japonicus</name>
    <name type="common">Sea cucumber</name>
    <dbReference type="NCBI Taxonomy" id="307972"/>
    <lineage>
        <taxon>Eukaryota</taxon>
        <taxon>Metazoa</taxon>
        <taxon>Echinodermata</taxon>
        <taxon>Eleutherozoa</taxon>
        <taxon>Echinozoa</taxon>
        <taxon>Holothuroidea</taxon>
        <taxon>Aspidochirotacea</taxon>
        <taxon>Aspidochirotida</taxon>
        <taxon>Stichopodidae</taxon>
        <taxon>Apostichopus</taxon>
    </lineage>
</organism>
<evidence type="ECO:0000313" key="1">
    <source>
        <dbReference type="EMBL" id="PIK56343.1"/>
    </source>
</evidence>
<keyword evidence="2" id="KW-1185">Reference proteome</keyword>
<sequence length="76" mass="8765">MLSKVVKFLYNFKDYVLFLLGHGQGLVRHDGLVLDPRTGRSGVLDRRIKVNDAGLVRTNEETDLGMSFFREFTEYL</sequence>
<dbReference type="EMBL" id="MRZV01000178">
    <property type="protein sequence ID" value="PIK56343.1"/>
    <property type="molecule type" value="Genomic_DNA"/>
</dbReference>
<dbReference type="Proteomes" id="UP000230750">
    <property type="component" value="Unassembled WGS sequence"/>
</dbReference>
<dbReference type="AlphaFoldDB" id="A0A2G8L7V5"/>
<proteinExistence type="predicted"/>
<gene>
    <name evidence="1" type="ORF">BSL78_06717</name>
</gene>